<dbReference type="EMBL" id="GG666603">
    <property type="protein sequence ID" value="EEN50028.1"/>
    <property type="molecule type" value="Genomic_DNA"/>
</dbReference>
<dbReference type="eggNOG" id="ENOG502T2PK">
    <property type="taxonomic scope" value="Eukaryota"/>
</dbReference>
<dbReference type="InterPro" id="IPR044822">
    <property type="entry name" value="Myb_DNA-bind_4"/>
</dbReference>
<evidence type="ECO:0000259" key="1">
    <source>
        <dbReference type="Pfam" id="PF13837"/>
    </source>
</evidence>
<dbReference type="Gene3D" id="1.10.10.60">
    <property type="entry name" value="Homeodomain-like"/>
    <property type="match status" value="1"/>
</dbReference>
<dbReference type="Pfam" id="PF13837">
    <property type="entry name" value="Myb_DNA-bind_4"/>
    <property type="match status" value="1"/>
</dbReference>
<sequence length="366" mass="41051">MPRFDAARAARYFEGRPAEMQFSTQKPQAAVNRRSLGMIPGERAEIEVHSSGCTILLRHSWRKLWARVGKPPKGFMSQCETSASVKKPNSVQAKVHIYLALVTNTPQDAVRTVARVTVTVYKVGKAFDPHLCDWVGPFDTYGMHDYNCPLKQEETQSKLSKVHKNKEIFEQISSGMVQIGFDKSCEQCRTKVKKLKPRFETEANIYNISTLHRAKQAPTEPEAQSPKSGFPRGLAAVRADLTNNPGELGGRLTRRNTRFREAISVTKRVGVALWYLATRADYRILSHLFGVGRSSVCTIVHETNINVYMDMIVQRGLTVGPRTSRMRLGVAEEAVLAVGIHLKILNTEGFVELYQGYKVSEPDMPT</sequence>
<accession>C3ZAZ1</accession>
<organism>
    <name type="scientific">Branchiostoma floridae</name>
    <name type="common">Florida lancelet</name>
    <name type="synonym">Amphioxus</name>
    <dbReference type="NCBI Taxonomy" id="7739"/>
    <lineage>
        <taxon>Eukaryota</taxon>
        <taxon>Metazoa</taxon>
        <taxon>Chordata</taxon>
        <taxon>Cephalochordata</taxon>
        <taxon>Leptocardii</taxon>
        <taxon>Amphioxiformes</taxon>
        <taxon>Branchiostomatidae</taxon>
        <taxon>Branchiostoma</taxon>
    </lineage>
</organism>
<evidence type="ECO:0000313" key="2">
    <source>
        <dbReference type="EMBL" id="EEN50028.1"/>
    </source>
</evidence>
<dbReference type="InParanoid" id="C3ZAZ1"/>
<proteinExistence type="predicted"/>
<reference evidence="2" key="1">
    <citation type="journal article" date="2008" name="Nature">
        <title>The amphioxus genome and the evolution of the chordate karyotype.</title>
        <authorList>
            <consortium name="US DOE Joint Genome Institute (JGI-PGF)"/>
            <person name="Putnam N.H."/>
            <person name="Butts T."/>
            <person name="Ferrier D.E.K."/>
            <person name="Furlong R.F."/>
            <person name="Hellsten U."/>
            <person name="Kawashima T."/>
            <person name="Robinson-Rechavi M."/>
            <person name="Shoguchi E."/>
            <person name="Terry A."/>
            <person name="Yu J.-K."/>
            <person name="Benito-Gutierrez E.L."/>
            <person name="Dubchak I."/>
            <person name="Garcia-Fernandez J."/>
            <person name="Gibson-Brown J.J."/>
            <person name="Grigoriev I.V."/>
            <person name="Horton A.C."/>
            <person name="de Jong P.J."/>
            <person name="Jurka J."/>
            <person name="Kapitonov V.V."/>
            <person name="Kohara Y."/>
            <person name="Kuroki Y."/>
            <person name="Lindquist E."/>
            <person name="Lucas S."/>
            <person name="Osoegawa K."/>
            <person name="Pennacchio L.A."/>
            <person name="Salamov A.A."/>
            <person name="Satou Y."/>
            <person name="Sauka-Spengler T."/>
            <person name="Schmutz J."/>
            <person name="Shin-I T."/>
            <person name="Toyoda A."/>
            <person name="Bronner-Fraser M."/>
            <person name="Fujiyama A."/>
            <person name="Holland L.Z."/>
            <person name="Holland P.W.H."/>
            <person name="Satoh N."/>
            <person name="Rokhsar D.S."/>
        </authorList>
    </citation>
    <scope>NUCLEOTIDE SEQUENCE [LARGE SCALE GENOMIC DNA]</scope>
    <source>
        <strain evidence="2">S238N-H82</strain>
        <tissue evidence="2">Testes</tissue>
    </source>
</reference>
<feature type="domain" description="Myb/SANT-like DNA-binding" evidence="1">
    <location>
        <begin position="156"/>
        <end position="204"/>
    </location>
</feature>
<name>C3ZAZ1_BRAFL</name>
<dbReference type="AlphaFoldDB" id="C3ZAZ1"/>
<gene>
    <name evidence="2" type="ORF">BRAFLDRAFT_118812</name>
</gene>
<protein>
    <recommendedName>
        <fullName evidence="1">Myb/SANT-like DNA-binding domain-containing protein</fullName>
    </recommendedName>
</protein>